<sequence>METRGPGLAVRAESRRLVGSGPRPSGRMDRRGGAGTVGYKDNDGVEEEREGGAAGPWGSRLPPITGGASELAKRKVKKKKKRRRRPRADKHQSQSLKSQPLSSSFHDILSPCKDRGPKPEHRQSKVENKHLPSDSSTVSLPDFAEIENLANRINESLRWDGILADPEAEKERIRIYKVNRRKRYRCLALNGFHPDPEALKGFHPDPEALKGFHPDPEALKGFHPDPEALKGFHTDPEALKGFHTDPEALKGFHPDPKALKGFHTDPEALKGFHTDPEALKGFHPDPEAPKGFHPDPEALKGFHPDPNAGEAPENLPYLSDKDGSSSHRHPTSKAECPNLYFEGNLTPKLLHSDLAPTLLE</sequence>
<reference evidence="2" key="2">
    <citation type="submission" date="2025-08" db="UniProtKB">
        <authorList>
            <consortium name="Ensembl"/>
        </authorList>
    </citation>
    <scope>IDENTIFICATION</scope>
</reference>
<evidence type="ECO:0000313" key="3">
    <source>
        <dbReference type="Proteomes" id="UP000240080"/>
    </source>
</evidence>
<reference evidence="2" key="3">
    <citation type="submission" date="2025-09" db="UniProtKB">
        <authorList>
            <consortium name="Ensembl"/>
        </authorList>
    </citation>
    <scope>IDENTIFICATION</scope>
</reference>
<dbReference type="PANTHER" id="PTHR36474">
    <property type="entry name" value="PROTEIN LIAT1"/>
    <property type="match status" value="1"/>
</dbReference>
<dbReference type="Bgee" id="ENSPPAG00000028132">
    <property type="expression patterns" value="Expressed in testis and 5 other cell types or tissues"/>
</dbReference>
<name>A0A2R9A3F6_PANPA</name>
<evidence type="ECO:0008006" key="4">
    <source>
        <dbReference type="Google" id="ProtNLM"/>
    </source>
</evidence>
<protein>
    <recommendedName>
        <fullName evidence="4">Protein LIAT1</fullName>
    </recommendedName>
</protein>
<feature type="region of interest" description="Disordered" evidence="1">
    <location>
        <begin position="1"/>
        <end position="140"/>
    </location>
</feature>
<organism evidence="2 3">
    <name type="scientific">Pan paniscus</name>
    <name type="common">Pygmy chimpanzee</name>
    <name type="synonym">Bonobo</name>
    <dbReference type="NCBI Taxonomy" id="9597"/>
    <lineage>
        <taxon>Eukaryota</taxon>
        <taxon>Metazoa</taxon>
        <taxon>Chordata</taxon>
        <taxon>Craniata</taxon>
        <taxon>Vertebrata</taxon>
        <taxon>Euteleostomi</taxon>
        <taxon>Mammalia</taxon>
        <taxon>Eutheria</taxon>
        <taxon>Euarchontoglires</taxon>
        <taxon>Primates</taxon>
        <taxon>Haplorrhini</taxon>
        <taxon>Catarrhini</taxon>
        <taxon>Hominidae</taxon>
        <taxon>Pan</taxon>
    </lineage>
</organism>
<evidence type="ECO:0000313" key="2">
    <source>
        <dbReference type="Ensembl" id="ENSPPAP00000009809.1"/>
    </source>
</evidence>
<dbReference type="STRING" id="9597.ENSPPAP00000009809"/>
<keyword evidence="3" id="KW-1185">Reference proteome</keyword>
<feature type="compositionally biased region" description="Basic residues" evidence="1">
    <location>
        <begin position="74"/>
        <end position="88"/>
    </location>
</feature>
<dbReference type="Proteomes" id="UP000240080">
    <property type="component" value="Chromosome 17"/>
</dbReference>
<evidence type="ECO:0000256" key="1">
    <source>
        <dbReference type="SAM" id="MobiDB-lite"/>
    </source>
</evidence>
<dbReference type="GeneTree" id="ENSGT00440000038370"/>
<feature type="compositionally biased region" description="Basic and acidic residues" evidence="1">
    <location>
        <begin position="195"/>
        <end position="303"/>
    </location>
</feature>
<accession>A0A2R9A3F6</accession>
<feature type="region of interest" description="Disordered" evidence="1">
    <location>
        <begin position="195"/>
        <end position="339"/>
    </location>
</feature>
<proteinExistence type="predicted"/>
<dbReference type="Ensembl" id="ENSPPAT00000032453.1">
    <property type="protein sequence ID" value="ENSPPAP00000009809.1"/>
    <property type="gene ID" value="ENSPPAG00000028132.1"/>
</dbReference>
<dbReference type="AlphaFoldDB" id="A0A2R9A3F6"/>
<feature type="compositionally biased region" description="Basic and acidic residues" evidence="1">
    <location>
        <begin position="112"/>
        <end position="132"/>
    </location>
</feature>
<dbReference type="EMBL" id="AJFE02057233">
    <property type="status" value="NOT_ANNOTATED_CDS"/>
    <property type="molecule type" value="Genomic_DNA"/>
</dbReference>
<reference evidence="2 3" key="1">
    <citation type="journal article" date="2012" name="Nature">
        <title>The bonobo genome compared with the chimpanzee and human genomes.</title>
        <authorList>
            <person name="Prufer K."/>
            <person name="Munch K."/>
            <person name="Hellmann I."/>
            <person name="Akagi K."/>
            <person name="Miller J.R."/>
            <person name="Walenz B."/>
            <person name="Koren S."/>
            <person name="Sutton G."/>
            <person name="Kodira C."/>
            <person name="Winer R."/>
            <person name="Knight J.R."/>
            <person name="Mullikin J.C."/>
            <person name="Meader S.J."/>
            <person name="Ponting C.P."/>
            <person name="Lunter G."/>
            <person name="Higashino S."/>
            <person name="Hobolth A."/>
            <person name="Dutheil J."/>
            <person name="Karakoc E."/>
            <person name="Alkan C."/>
            <person name="Sajjadian S."/>
            <person name="Catacchio C.R."/>
            <person name="Ventura M."/>
            <person name="Marques-Bonet T."/>
            <person name="Eichler E.E."/>
            <person name="Andre C."/>
            <person name="Atencia R."/>
            <person name="Mugisha L."/>
            <person name="Junhold J."/>
            <person name="Patterson N."/>
            <person name="Siebauer M."/>
            <person name="Good J.M."/>
            <person name="Fischer A."/>
            <person name="Ptak S.E."/>
            <person name="Lachmann M."/>
            <person name="Symer D.E."/>
            <person name="Mailund T."/>
            <person name="Schierup M.H."/>
            <person name="Andres A.M."/>
            <person name="Kelso J."/>
            <person name="Paabo S."/>
        </authorList>
    </citation>
    <scope>NUCLEOTIDE SEQUENCE [LARGE SCALE GENOMIC DNA]</scope>
</reference>
<feature type="compositionally biased region" description="Low complexity" evidence="1">
    <location>
        <begin position="93"/>
        <end position="104"/>
    </location>
</feature>
<dbReference type="InterPro" id="IPR038794">
    <property type="entry name" value="LIAT1"/>
</dbReference>
<dbReference type="OMA" id="LKGFHTD"/>
<dbReference type="PANTHER" id="PTHR36474:SF1">
    <property type="entry name" value="PROTEIN LIAT1"/>
    <property type="match status" value="1"/>
</dbReference>